<proteinExistence type="predicted"/>
<dbReference type="RefSeq" id="WP_078787089.1">
    <property type="nucleotide sequence ID" value="NZ_FMTO01000006.1"/>
</dbReference>
<feature type="chain" id="PRO_5010586427" evidence="1">
    <location>
        <begin position="32"/>
        <end position="1939"/>
    </location>
</feature>
<evidence type="ECO:0000313" key="2">
    <source>
        <dbReference type="EMBL" id="SJZ66839.1"/>
    </source>
</evidence>
<dbReference type="PROSITE" id="PS51257">
    <property type="entry name" value="PROKAR_LIPOPROTEIN"/>
    <property type="match status" value="1"/>
</dbReference>
<dbReference type="Proteomes" id="UP000189857">
    <property type="component" value="Unassembled WGS sequence"/>
</dbReference>
<feature type="signal peptide" evidence="1">
    <location>
        <begin position="1"/>
        <end position="31"/>
    </location>
</feature>
<dbReference type="OrthoDB" id="38701at2"/>
<gene>
    <name evidence="2" type="ORF">SAMN02745110_01243</name>
</gene>
<reference evidence="2 3" key="1">
    <citation type="submission" date="2017-02" db="EMBL/GenBank/DDBJ databases">
        <authorList>
            <person name="Peterson S.W."/>
        </authorList>
    </citation>
    <scope>NUCLEOTIDE SEQUENCE [LARGE SCALE GENOMIC DNA]</scope>
    <source>
        <strain evidence="2 3">ATCC 17233</strain>
    </source>
</reference>
<organism evidence="2 3">
    <name type="scientific">Eubacterium ruminantium</name>
    <dbReference type="NCBI Taxonomy" id="42322"/>
    <lineage>
        <taxon>Bacteria</taxon>
        <taxon>Bacillati</taxon>
        <taxon>Bacillota</taxon>
        <taxon>Clostridia</taxon>
        <taxon>Eubacteriales</taxon>
        <taxon>Eubacteriaceae</taxon>
        <taxon>Eubacterium</taxon>
    </lineage>
</organism>
<evidence type="ECO:0000256" key="1">
    <source>
        <dbReference type="SAM" id="SignalP"/>
    </source>
</evidence>
<sequence length="1939" mass="213775">MRKVNKKILVIALSLMLVACAFVTILSFSMAADGDNGGAAPTVDAKPAFDVVTYTNIDRIIEKSHESGDDHYFRIVEVTSGAASAMGDTAKSFPVFQNLVIDGYKTIEQKMADNSIDYKVFSTTGMDTQACIDALSVADLIYLHVDPNNYYGQSDNGIPELVKIQLGSLATANQPVPFIVDGPIASQDDDIPTSTFYNNLITDVFNKYSGFAYSWDTSASFTAKQFFNKEAAGQSLYTKLSGKMRNPEWTKTYILSDYDPANPPKDKDGNPVGTPSDASKSYYYVNGSAKLAKVLVINADGSETGAISDKTKEGLTASTAKLFLEADIASGDGSIPKFVENNAETNAKQYNASKTVYKLTDTADLYPAYVARETHPTYVEYDYKAYNDSSLPTTQFGSYDYIIIEDGAKGKAINNDVYNQLRALFLSGASNSGRIIYAKSLINTSSSNGATKLTTKYDANFEYVCNKVMTSTEEPLAKNILVTTPSRMAGYMSANDKVLVKDIADIINNASYRRIGGGDGDSSNVFTVLEIEPSYPIDRKLAALFGKIDGNTNIRGITDPLALHRTAGNLSFAHATGRKQLVNGGGDHNAEGTAAYDATKNETWYYLRHKGVLNGVTSDEISYDGSKSLTSFLEDGDVITSDDLGTVTDYYSWKVSKAKIAHLTGLSMDQVNVVHMSSYEFNCTKKTVLDNFDAVYIGGDNSGIKSIDAFNRNKMASVYDKSYNMYFIYGDAYDYMENYGRADGSVGALLGNDISEAKYDELDEYRSKGMPIIVAKDAVAGLANNFSIDPKSNMAKLLGRLEADATSGKDNIVWNFDFDDTIKIENSGDYGTTYADKDGLKYVTVFAGLDTEDYLGNAYTAPADGTGVNAVAFKNALDNGRQRPKLIVKNAPMQYIEGNPDSWIKDHHVSFSYEAAGGTIASAKLYFDDNANSRFEEDEWVDQTDGNSGTLTNDFDADFFGVVYWKLEVENTYGAKASVTGCMKIARTDQEKIQVNLLQLIPEDACEQERDQRDESLIFCTECQQSRKNLVGNRFGGGHQGGKYSEHDMLGLSSGFNDKTSFGGITSADDAINNIKKYITQAQNSTSSVALVDMPSYNDSNIPRDFSLNVKNNLGVHEHRFGIVKYFNDLTVETKTGVDDWNTNWFTDVKDDFNVDMDVMYIEEFSDLVEDVNSRYAGMDTSEIKTLRSKYDQAAVEFKNAYTGMQKIINNDASSVTNNEKAAIQKFMCQSDTMNMGTYDSIVKKYQESGVDLEVELRRLQSNGSNLNGKALSANAVSQEVDYELSFDTYSEMPFYDFFSLCAESDANNCPDLRKYVSLYSNWRDAKIYEQFFKKMWKYYSFCAAVDDSGKANLSEYTCVLFGAAQNFAGADMKSIEANDAVIHYINDGGSTILFYDTLTSDSTVTMTKKLSKYFGMAAYTGAEESSTAAETVKTPVAEERYEGKVTIKIGNPYHSTWTDKILTTYTVDTAAENVDIVLDSSNNTYADVGDASAYFTITDDETSNVDNYKKHNISINYTINNAPSWGSPGFTIWVNGQNLGTVKDASGSVTFKSSIISEEVTDGNNNNNNNNNVPDAPLKLNPTKLTYKAGLGQTVDGHAFPMTDYSLYYPTDESQEKNHTDFNMAQYEVDGHVQTNGAEQNNEGIVTLYPFNIGKTLKVSATIEGDFCNVVNEDSDNIIVYYSLSGGTLGTMSTNYVADPKDGGNNYFVYQYQPGGNTAGMVTYIGAGRSVLTGWQRDNNDERRFFINLILNTGRKSTRKTVLKLYDHSSTQVVAKGVPGATNLTNAVILENGSSGYTTTVVEGGYPEFSYLLRSDNSVEIENVKAYYDLDYDETNPDDEYHEGDGKHILIYDRDANTTDSTLPYVGSGFLSYVDRNTCIFASDMEVNGAKPSMLELKDSYLYNNEYTYIVLKVTDKNGNVYFQRLKVILKPKLHELT</sequence>
<dbReference type="EMBL" id="FUXA01000007">
    <property type="protein sequence ID" value="SJZ66839.1"/>
    <property type="molecule type" value="Genomic_DNA"/>
</dbReference>
<accession>A0A1T4MIJ8</accession>
<keyword evidence="3" id="KW-1185">Reference proteome</keyword>
<evidence type="ECO:0000313" key="3">
    <source>
        <dbReference type="Proteomes" id="UP000189857"/>
    </source>
</evidence>
<keyword evidence="1" id="KW-0732">Signal</keyword>
<name>A0A1T4MIJ8_9FIRM</name>
<protein>
    <submittedName>
        <fullName evidence="2">Uncharacterized protein</fullName>
    </submittedName>
</protein>